<keyword evidence="12" id="KW-0472">Membrane</keyword>
<comment type="pathway">
    <text evidence="3">Cofactor biosynthesis; thiamine diphosphate biosynthesis; 4-methyl-5-(2-phosphoethyl)-thiazole from 5-(2-hydroxyethyl)-4-methylthiazole: step 1/1.</text>
</comment>
<sequence length="104" mass="11550">MDAHIEGLRLRQRILNRRLVRSWGHSDSIHGSVDAMEHAKSLAKASGAIVAVFGVVDIVTNGLQVVSARNGVAMMQQITARRDVLPLLSLLLLLQLTHYMLWKL</sequence>
<dbReference type="EMBL" id="QGNW01002722">
    <property type="protein sequence ID" value="RVW12065.1"/>
    <property type="molecule type" value="Genomic_DNA"/>
</dbReference>
<feature type="transmembrane region" description="Helical" evidence="12">
    <location>
        <begin position="84"/>
        <end position="102"/>
    </location>
</feature>
<dbReference type="UniPathway" id="UPA00060">
    <property type="reaction ID" value="UER00139"/>
</dbReference>
<keyword evidence="8 13" id="KW-0418">Kinase</keyword>
<comment type="catalytic activity">
    <reaction evidence="1">
        <text>5-(2-hydroxyethyl)-4-methylthiazole + ATP = 4-methyl-5-(2-phosphooxyethyl)-thiazole + ADP + H(+)</text>
        <dbReference type="Rhea" id="RHEA:24212"/>
        <dbReference type="ChEBI" id="CHEBI:15378"/>
        <dbReference type="ChEBI" id="CHEBI:17957"/>
        <dbReference type="ChEBI" id="CHEBI:30616"/>
        <dbReference type="ChEBI" id="CHEBI:58296"/>
        <dbReference type="ChEBI" id="CHEBI:456216"/>
        <dbReference type="EC" id="2.7.1.50"/>
    </reaction>
</comment>
<dbReference type="GO" id="GO:0004417">
    <property type="term" value="F:hydroxyethylthiazole kinase activity"/>
    <property type="evidence" value="ECO:0007669"/>
    <property type="project" value="UniProtKB-EC"/>
</dbReference>
<dbReference type="Proteomes" id="UP000288805">
    <property type="component" value="Unassembled WGS sequence"/>
</dbReference>
<evidence type="ECO:0000313" key="14">
    <source>
        <dbReference type="Proteomes" id="UP000288805"/>
    </source>
</evidence>
<evidence type="ECO:0000256" key="1">
    <source>
        <dbReference type="ARBA" id="ARBA00001771"/>
    </source>
</evidence>
<evidence type="ECO:0000256" key="5">
    <source>
        <dbReference type="ARBA" id="ARBA00022679"/>
    </source>
</evidence>
<evidence type="ECO:0000256" key="9">
    <source>
        <dbReference type="ARBA" id="ARBA00022840"/>
    </source>
</evidence>
<evidence type="ECO:0000256" key="7">
    <source>
        <dbReference type="ARBA" id="ARBA00022741"/>
    </source>
</evidence>
<dbReference type="InterPro" id="IPR029056">
    <property type="entry name" value="Ribokinase-like"/>
</dbReference>
<dbReference type="AlphaFoldDB" id="A0A438BM71"/>
<keyword evidence="7" id="KW-0547">Nucleotide-binding</keyword>
<dbReference type="GO" id="GO:0009228">
    <property type="term" value="P:thiamine biosynthetic process"/>
    <property type="evidence" value="ECO:0007669"/>
    <property type="project" value="UniProtKB-KW"/>
</dbReference>
<gene>
    <name evidence="13" type="primary">THIM_0</name>
    <name evidence="13" type="ORF">CK203_087353</name>
</gene>
<keyword evidence="11" id="KW-0784">Thiamine biosynthesis</keyword>
<evidence type="ECO:0000256" key="3">
    <source>
        <dbReference type="ARBA" id="ARBA00004868"/>
    </source>
</evidence>
<evidence type="ECO:0000256" key="10">
    <source>
        <dbReference type="ARBA" id="ARBA00022842"/>
    </source>
</evidence>
<keyword evidence="12" id="KW-0812">Transmembrane</keyword>
<keyword evidence="9" id="KW-0067">ATP-binding</keyword>
<evidence type="ECO:0000256" key="6">
    <source>
        <dbReference type="ARBA" id="ARBA00022723"/>
    </source>
</evidence>
<evidence type="ECO:0000256" key="12">
    <source>
        <dbReference type="SAM" id="Phobius"/>
    </source>
</evidence>
<dbReference type="GO" id="GO:0009229">
    <property type="term" value="P:thiamine diphosphate biosynthetic process"/>
    <property type="evidence" value="ECO:0007669"/>
    <property type="project" value="UniProtKB-UniPathway"/>
</dbReference>
<proteinExistence type="predicted"/>
<dbReference type="InterPro" id="IPR000417">
    <property type="entry name" value="Hyethyz_kinase"/>
</dbReference>
<evidence type="ECO:0000256" key="2">
    <source>
        <dbReference type="ARBA" id="ARBA00001946"/>
    </source>
</evidence>
<dbReference type="Pfam" id="PF02110">
    <property type="entry name" value="HK"/>
    <property type="match status" value="1"/>
</dbReference>
<reference evidence="13 14" key="1">
    <citation type="journal article" date="2018" name="PLoS Genet.">
        <title>Population sequencing reveals clonal diversity and ancestral inbreeding in the grapevine cultivar Chardonnay.</title>
        <authorList>
            <person name="Roach M.J."/>
            <person name="Johnson D.L."/>
            <person name="Bohlmann J."/>
            <person name="van Vuuren H.J."/>
            <person name="Jones S.J."/>
            <person name="Pretorius I.S."/>
            <person name="Schmidt S.A."/>
            <person name="Borneman A.R."/>
        </authorList>
    </citation>
    <scope>NUCLEOTIDE SEQUENCE [LARGE SCALE GENOMIC DNA]</scope>
    <source>
        <strain evidence="14">cv. Chardonnay</strain>
        <tissue evidence="13">Leaf</tissue>
    </source>
</reference>
<keyword evidence="5" id="KW-0808">Transferase</keyword>
<evidence type="ECO:0000313" key="13">
    <source>
        <dbReference type="EMBL" id="RVW12065.1"/>
    </source>
</evidence>
<organism evidence="13 14">
    <name type="scientific">Vitis vinifera</name>
    <name type="common">Grape</name>
    <dbReference type="NCBI Taxonomy" id="29760"/>
    <lineage>
        <taxon>Eukaryota</taxon>
        <taxon>Viridiplantae</taxon>
        <taxon>Streptophyta</taxon>
        <taxon>Embryophyta</taxon>
        <taxon>Tracheophyta</taxon>
        <taxon>Spermatophyta</taxon>
        <taxon>Magnoliopsida</taxon>
        <taxon>eudicotyledons</taxon>
        <taxon>Gunneridae</taxon>
        <taxon>Pentapetalae</taxon>
        <taxon>rosids</taxon>
        <taxon>Vitales</taxon>
        <taxon>Vitaceae</taxon>
        <taxon>Viteae</taxon>
        <taxon>Vitis</taxon>
    </lineage>
</organism>
<keyword evidence="6" id="KW-0479">Metal-binding</keyword>
<comment type="caution">
    <text evidence="13">The sequence shown here is derived from an EMBL/GenBank/DDBJ whole genome shotgun (WGS) entry which is preliminary data.</text>
</comment>
<comment type="cofactor">
    <cofactor evidence="2">
        <name>Mg(2+)</name>
        <dbReference type="ChEBI" id="CHEBI:18420"/>
    </cofactor>
</comment>
<evidence type="ECO:0000256" key="11">
    <source>
        <dbReference type="ARBA" id="ARBA00022977"/>
    </source>
</evidence>
<accession>A0A438BM71</accession>
<dbReference type="GO" id="GO:0000287">
    <property type="term" value="F:magnesium ion binding"/>
    <property type="evidence" value="ECO:0007669"/>
    <property type="project" value="InterPro"/>
</dbReference>
<dbReference type="GO" id="GO:0005524">
    <property type="term" value="F:ATP binding"/>
    <property type="evidence" value="ECO:0007669"/>
    <property type="project" value="UniProtKB-KW"/>
</dbReference>
<keyword evidence="12" id="KW-1133">Transmembrane helix</keyword>
<dbReference type="EC" id="2.7.1.50" evidence="4"/>
<dbReference type="Gene3D" id="3.40.1190.20">
    <property type="match status" value="1"/>
</dbReference>
<keyword evidence="10" id="KW-0460">Magnesium</keyword>
<evidence type="ECO:0000256" key="8">
    <source>
        <dbReference type="ARBA" id="ARBA00022777"/>
    </source>
</evidence>
<name>A0A438BM71_VITVI</name>
<evidence type="ECO:0000256" key="4">
    <source>
        <dbReference type="ARBA" id="ARBA00012129"/>
    </source>
</evidence>
<protein>
    <recommendedName>
        <fullName evidence="4">hydroxyethylthiazole kinase</fullName>
        <ecNumber evidence="4">2.7.1.50</ecNumber>
    </recommendedName>
</protein>